<reference evidence="2" key="1">
    <citation type="submission" date="2021-01" db="EMBL/GenBank/DDBJ databases">
        <title>Genome public.</title>
        <authorList>
            <person name="Liu C."/>
            <person name="Sun Q."/>
        </authorList>
    </citation>
    <scope>NUCLEOTIDE SEQUENCE</scope>
    <source>
        <strain evidence="2">YIM B02565</strain>
    </source>
</reference>
<feature type="domain" description="Metallo-beta-lactamase" evidence="1">
    <location>
        <begin position="20"/>
        <end position="212"/>
    </location>
</feature>
<dbReference type="EMBL" id="JAESWA010000015">
    <property type="protein sequence ID" value="MBL4930691.1"/>
    <property type="molecule type" value="Genomic_DNA"/>
</dbReference>
<dbReference type="Pfam" id="PF00753">
    <property type="entry name" value="Lactamase_B"/>
    <property type="match status" value="1"/>
</dbReference>
<dbReference type="PANTHER" id="PTHR42951:SF9">
    <property type="entry name" value="METAL-DEPENDENT HYDROLASE"/>
    <property type="match status" value="1"/>
</dbReference>
<dbReference type="InterPro" id="IPR036866">
    <property type="entry name" value="RibonucZ/Hydroxyglut_hydro"/>
</dbReference>
<dbReference type="SMART" id="SM00849">
    <property type="entry name" value="Lactamase_B"/>
    <property type="match status" value="1"/>
</dbReference>
<accession>A0A937FFM8</accession>
<dbReference type="Gene3D" id="3.60.15.10">
    <property type="entry name" value="Ribonuclease Z/Hydroxyacylglutathione hydrolase-like"/>
    <property type="match status" value="1"/>
</dbReference>
<evidence type="ECO:0000259" key="1">
    <source>
        <dbReference type="SMART" id="SM00849"/>
    </source>
</evidence>
<dbReference type="CDD" id="cd07721">
    <property type="entry name" value="yflN-like_MBL-fold"/>
    <property type="match status" value="1"/>
</dbReference>
<gene>
    <name evidence="2" type="ORF">JK634_02655</name>
</gene>
<sequence length="241" mass="26377">MRLIQEKTVYQLTFMPILFPVNCYFVEEETGLTLIDAALAFGYKDIIKASEKIGKPITKILLTHVHGDHIGALDALKETLKNVPVYVSKRDSRLMSGDISLDADEGNLPIKGSVPKNLKTRADIFLNDGDMIGSLLAISAPGHTPGSMAYLDTRNNILIAGDAFQVRGGFAIAGQKKVLFPFPALATWNNIVSLESATKLRRLNPSILATGHGNMLINPQAAMDKIINDTEIKLKEKKYVT</sequence>
<keyword evidence="3" id="KW-1185">Reference proteome</keyword>
<dbReference type="Proteomes" id="UP000623681">
    <property type="component" value="Unassembled WGS sequence"/>
</dbReference>
<dbReference type="SUPFAM" id="SSF56281">
    <property type="entry name" value="Metallo-hydrolase/oxidoreductase"/>
    <property type="match status" value="1"/>
</dbReference>
<proteinExistence type="predicted"/>
<name>A0A937FFM8_9CLOT</name>
<organism evidence="2 3">
    <name type="scientific">Clostridium paridis</name>
    <dbReference type="NCBI Taxonomy" id="2803863"/>
    <lineage>
        <taxon>Bacteria</taxon>
        <taxon>Bacillati</taxon>
        <taxon>Bacillota</taxon>
        <taxon>Clostridia</taxon>
        <taxon>Eubacteriales</taxon>
        <taxon>Clostridiaceae</taxon>
        <taxon>Clostridium</taxon>
    </lineage>
</organism>
<comment type="caution">
    <text evidence="2">The sequence shown here is derived from an EMBL/GenBank/DDBJ whole genome shotgun (WGS) entry which is preliminary data.</text>
</comment>
<dbReference type="InterPro" id="IPR001279">
    <property type="entry name" value="Metallo-B-lactamas"/>
</dbReference>
<dbReference type="PANTHER" id="PTHR42951">
    <property type="entry name" value="METALLO-BETA-LACTAMASE DOMAIN-CONTAINING"/>
    <property type="match status" value="1"/>
</dbReference>
<protein>
    <submittedName>
        <fullName evidence="2">MBL fold metallo-hydrolase</fullName>
    </submittedName>
</protein>
<evidence type="ECO:0000313" key="3">
    <source>
        <dbReference type="Proteomes" id="UP000623681"/>
    </source>
</evidence>
<dbReference type="RefSeq" id="WP_202766077.1">
    <property type="nucleotide sequence ID" value="NZ_JAESWA010000015.1"/>
</dbReference>
<dbReference type="InterPro" id="IPR050855">
    <property type="entry name" value="NDM-1-like"/>
</dbReference>
<evidence type="ECO:0000313" key="2">
    <source>
        <dbReference type="EMBL" id="MBL4930691.1"/>
    </source>
</evidence>
<dbReference type="AlphaFoldDB" id="A0A937FFM8"/>